<dbReference type="EMBL" id="BJYF01000026">
    <property type="protein sequence ID" value="GEN61125.1"/>
    <property type="molecule type" value="Genomic_DNA"/>
</dbReference>
<dbReference type="Proteomes" id="UP000321635">
    <property type="component" value="Unassembled WGS sequence"/>
</dbReference>
<feature type="region of interest" description="Disordered" evidence="1">
    <location>
        <begin position="29"/>
        <end position="50"/>
    </location>
</feature>
<protein>
    <submittedName>
        <fullName evidence="2">Uncharacterized protein</fullName>
    </submittedName>
</protein>
<evidence type="ECO:0000256" key="1">
    <source>
        <dbReference type="SAM" id="MobiDB-lite"/>
    </source>
</evidence>
<sequence>MNRDYERAIISRQKDDGVEPVRVETACQTRIPTRPPTNPPIGGTSDGERV</sequence>
<name>A0A511XE19_9PROT</name>
<organism evidence="2 3">
    <name type="scientific">Acetobacter nitrogenifigens DSM 23921 = NBRC 105050</name>
    <dbReference type="NCBI Taxonomy" id="1120919"/>
    <lineage>
        <taxon>Bacteria</taxon>
        <taxon>Pseudomonadati</taxon>
        <taxon>Pseudomonadota</taxon>
        <taxon>Alphaproteobacteria</taxon>
        <taxon>Acetobacterales</taxon>
        <taxon>Acetobacteraceae</taxon>
        <taxon>Acetobacter</taxon>
    </lineage>
</organism>
<comment type="caution">
    <text evidence="2">The sequence shown here is derived from an EMBL/GenBank/DDBJ whole genome shotgun (WGS) entry which is preliminary data.</text>
</comment>
<gene>
    <name evidence="2" type="ORF">ANI02nite_30090</name>
</gene>
<dbReference type="AlphaFoldDB" id="A0A511XE19"/>
<proteinExistence type="predicted"/>
<reference evidence="2 3" key="1">
    <citation type="submission" date="2019-07" db="EMBL/GenBank/DDBJ databases">
        <title>Whole genome shotgun sequence of Acetobacter nitrogenifigens NBRC 105050.</title>
        <authorList>
            <person name="Hosoyama A."/>
            <person name="Uohara A."/>
            <person name="Ohji S."/>
            <person name="Ichikawa N."/>
        </authorList>
    </citation>
    <scope>NUCLEOTIDE SEQUENCE [LARGE SCALE GENOMIC DNA]</scope>
    <source>
        <strain evidence="2 3">NBRC 105050</strain>
    </source>
</reference>
<evidence type="ECO:0000313" key="3">
    <source>
        <dbReference type="Proteomes" id="UP000321635"/>
    </source>
</evidence>
<keyword evidence="3" id="KW-1185">Reference proteome</keyword>
<dbReference type="STRING" id="1120919.GCA_000429165_03118"/>
<accession>A0A511XE19</accession>
<evidence type="ECO:0000313" key="2">
    <source>
        <dbReference type="EMBL" id="GEN61125.1"/>
    </source>
</evidence>